<dbReference type="NCBIfam" id="TIGR00756">
    <property type="entry name" value="PPR"/>
    <property type="match status" value="6"/>
</dbReference>
<dbReference type="Gene3D" id="1.25.40.10">
    <property type="entry name" value="Tetratricopeptide repeat domain"/>
    <property type="match status" value="6"/>
</dbReference>
<feature type="repeat" description="PPR" evidence="3">
    <location>
        <begin position="449"/>
        <end position="483"/>
    </location>
</feature>
<dbReference type="OrthoDB" id="185373at2759"/>
<feature type="repeat" description="PPR" evidence="3">
    <location>
        <begin position="274"/>
        <end position="308"/>
    </location>
</feature>
<gene>
    <name evidence="5" type="primary">LOC105033864</name>
</gene>
<feature type="repeat" description="PPR" evidence="3">
    <location>
        <begin position="123"/>
        <end position="159"/>
    </location>
</feature>
<dbReference type="Pfam" id="PF13041">
    <property type="entry name" value="PPR_2"/>
    <property type="match status" value="5"/>
</dbReference>
<dbReference type="Pfam" id="PF01535">
    <property type="entry name" value="PPR"/>
    <property type="match status" value="3"/>
</dbReference>
<feature type="repeat" description="PPR" evidence="3">
    <location>
        <begin position="589"/>
        <end position="623"/>
    </location>
</feature>
<evidence type="ECO:0000313" key="5">
    <source>
        <dbReference type="RefSeq" id="XP_010907125.1"/>
    </source>
</evidence>
<dbReference type="InterPro" id="IPR011990">
    <property type="entry name" value="TPR-like_helical_dom_sf"/>
</dbReference>
<keyword evidence="2" id="KW-0677">Repeat</keyword>
<dbReference type="PANTHER" id="PTHR47938">
    <property type="entry name" value="RESPIRATORY COMPLEX I CHAPERONE (CIA84), PUTATIVE (AFU_ORTHOLOGUE AFUA_2G06020)-RELATED"/>
    <property type="match status" value="1"/>
</dbReference>
<feature type="repeat" description="PPR" evidence="3">
    <location>
        <begin position="379"/>
        <end position="413"/>
    </location>
</feature>
<feature type="repeat" description="PPR" evidence="3">
    <location>
        <begin position="519"/>
        <end position="553"/>
    </location>
</feature>
<sequence>MRCSVFHVRRHSIRICKQLCCCHRFLRFSHRCSTVEALDFPEEISNSEFCDRKPDQNPIFCSPSPNGKPRLSFHDQSFEESCTSRRGELWESARMCLRRKMQECAREGYLVEALDALRLMEPSVLDCNALLHCYLKSGRVCVDELRKVFEGMKRIGPYPNVWTFNTLFNGMCTLGRLKDARFIVEEMCSYGFVPSFASLKRLIRKSLSSALVLGFSMEGLWKEAYRVLEHMRDDGYMPTVVVYTILIKFLCKDRKIKDAISIFETMEKEGCHPDLVTCNILLHALCCHNKFQEAHELVQFMEQKGYLPDQFTHCALASGLLKSGYVRNSQDYLLNILYRRNDVDTVTWNIYIHSLCCDSRAQEALNLVSSMLDKGFVPTTVTYNTILKGLCREENIDEALEVLDHFDWSGNGPDLISFNTILSAAGKQGNSSMIRRILYRMDVEGIKLNVVSMTCLMHYFCKVRRFVECFKLFEHMICDGHRPTATTLNVLLDSLCKKGLLADAYRIFSEFKNIGTFPDTASYNILIHASIRKADYVSVKCLLTDMYSRGLVPDAITYGSLSYGLCKEGNVNVALHLEDWMIESGVSPSISYYNTLMDAAFRMGRLWDVFLILIKMQLEGIEPDAISFKILSRAMAKGGTKQFPKAMKFLEFLMNRGEKPLDLEVG</sequence>
<evidence type="ECO:0000256" key="3">
    <source>
        <dbReference type="PROSITE-ProRule" id="PRU00708"/>
    </source>
</evidence>
<comment type="similarity">
    <text evidence="1">Belongs to the PPR family. P subfamily.</text>
</comment>
<keyword evidence="4" id="KW-1185">Reference proteome</keyword>
<reference evidence="5" key="1">
    <citation type="submission" date="2025-08" db="UniProtKB">
        <authorList>
            <consortium name="RefSeq"/>
        </authorList>
    </citation>
    <scope>IDENTIFICATION</scope>
</reference>
<dbReference type="RefSeq" id="XP_010907125.1">
    <property type="nucleotide sequence ID" value="XM_010908823.3"/>
</dbReference>
<dbReference type="GO" id="GO:0003729">
    <property type="term" value="F:mRNA binding"/>
    <property type="evidence" value="ECO:0007669"/>
    <property type="project" value="TreeGrafter"/>
</dbReference>
<proteinExistence type="inferred from homology"/>
<feature type="repeat" description="PPR" evidence="3">
    <location>
        <begin position="554"/>
        <end position="588"/>
    </location>
</feature>
<dbReference type="AlphaFoldDB" id="A0A6I9QCJ5"/>
<feature type="repeat" description="PPR" evidence="3">
    <location>
        <begin position="344"/>
        <end position="378"/>
    </location>
</feature>
<feature type="repeat" description="PPR" evidence="3">
    <location>
        <begin position="484"/>
        <end position="518"/>
    </location>
</feature>
<organism evidence="4 5">
    <name type="scientific">Elaeis guineensis var. tenera</name>
    <name type="common">Oil palm</name>
    <dbReference type="NCBI Taxonomy" id="51953"/>
    <lineage>
        <taxon>Eukaryota</taxon>
        <taxon>Viridiplantae</taxon>
        <taxon>Streptophyta</taxon>
        <taxon>Embryophyta</taxon>
        <taxon>Tracheophyta</taxon>
        <taxon>Spermatophyta</taxon>
        <taxon>Magnoliopsida</taxon>
        <taxon>Liliopsida</taxon>
        <taxon>Arecaceae</taxon>
        <taxon>Arecoideae</taxon>
        <taxon>Cocoseae</taxon>
        <taxon>Elaeidinae</taxon>
        <taxon>Elaeis</taxon>
    </lineage>
</organism>
<dbReference type="InterPro" id="IPR002885">
    <property type="entry name" value="PPR_rpt"/>
</dbReference>
<feature type="repeat" description="PPR" evidence="3">
    <location>
        <begin position="160"/>
        <end position="194"/>
    </location>
</feature>
<evidence type="ECO:0000256" key="1">
    <source>
        <dbReference type="ARBA" id="ARBA00007626"/>
    </source>
</evidence>
<dbReference type="PROSITE" id="PS51375">
    <property type="entry name" value="PPR"/>
    <property type="match status" value="12"/>
</dbReference>
<evidence type="ECO:0000256" key="2">
    <source>
        <dbReference type="ARBA" id="ARBA00022737"/>
    </source>
</evidence>
<dbReference type="PANTHER" id="PTHR47938:SF7">
    <property type="entry name" value="PENTACOTRIPEPTIDE-REPEAT REGION OF PRORP DOMAIN-CONTAINING PROTEIN"/>
    <property type="match status" value="1"/>
</dbReference>
<feature type="repeat" description="PPR" evidence="3">
    <location>
        <begin position="239"/>
        <end position="273"/>
    </location>
</feature>
<dbReference type="Proteomes" id="UP000504607">
    <property type="component" value="Unplaced"/>
</dbReference>
<protein>
    <submittedName>
        <fullName evidence="5">Pentatricopeptide repeat-containing protein At1g62720 isoform X2</fullName>
    </submittedName>
</protein>
<evidence type="ECO:0000313" key="4">
    <source>
        <dbReference type="Proteomes" id="UP000504607"/>
    </source>
</evidence>
<feature type="repeat" description="PPR" evidence="3">
    <location>
        <begin position="204"/>
        <end position="238"/>
    </location>
</feature>
<name>A0A6I9QCJ5_ELAGV</name>
<accession>A0A6I9QCJ5</accession>